<dbReference type="AlphaFoldDB" id="A0A225NFN8"/>
<dbReference type="Proteomes" id="UP000215377">
    <property type="component" value="Unassembled WGS sequence"/>
</dbReference>
<evidence type="ECO:0000259" key="4">
    <source>
        <dbReference type="Pfam" id="PF00496"/>
    </source>
</evidence>
<comment type="caution">
    <text evidence="5">The sequence shown here is derived from an EMBL/GenBank/DDBJ whole genome shotgun (WGS) entry which is preliminary data.</text>
</comment>
<gene>
    <name evidence="5" type="ORF">ATO3_17160</name>
</gene>
<comment type="similarity">
    <text evidence="2">Belongs to the bacterial solute-binding protein 5 family.</text>
</comment>
<dbReference type="InterPro" id="IPR039424">
    <property type="entry name" value="SBP_5"/>
</dbReference>
<name>A0A225NFN8_9RHOB</name>
<organism evidence="5 6">
    <name type="scientific">Marinibacterium profundimaris</name>
    <dbReference type="NCBI Taxonomy" id="1679460"/>
    <lineage>
        <taxon>Bacteria</taxon>
        <taxon>Pseudomonadati</taxon>
        <taxon>Pseudomonadota</taxon>
        <taxon>Alphaproteobacteria</taxon>
        <taxon>Rhodobacterales</taxon>
        <taxon>Paracoccaceae</taxon>
        <taxon>Marinibacterium</taxon>
    </lineage>
</organism>
<keyword evidence="6" id="KW-1185">Reference proteome</keyword>
<dbReference type="GO" id="GO:0015833">
    <property type="term" value="P:peptide transport"/>
    <property type="evidence" value="ECO:0007669"/>
    <property type="project" value="TreeGrafter"/>
</dbReference>
<evidence type="ECO:0000313" key="5">
    <source>
        <dbReference type="EMBL" id="OWU72275.1"/>
    </source>
</evidence>
<dbReference type="Pfam" id="PF00496">
    <property type="entry name" value="SBP_bac_5"/>
    <property type="match status" value="1"/>
</dbReference>
<evidence type="ECO:0000256" key="2">
    <source>
        <dbReference type="ARBA" id="ARBA00005695"/>
    </source>
</evidence>
<dbReference type="OrthoDB" id="9803988at2"/>
<evidence type="ECO:0000256" key="3">
    <source>
        <dbReference type="SAM" id="SignalP"/>
    </source>
</evidence>
<dbReference type="PANTHER" id="PTHR30290:SF62">
    <property type="entry name" value="OLIGOPEPTIDE ABC TRANSPORTER, PERIPLASMIC OLIGOPEPTIDE-BINDING PROTEIN"/>
    <property type="match status" value="1"/>
</dbReference>
<dbReference type="Gene3D" id="3.40.190.10">
    <property type="entry name" value="Periplasmic binding protein-like II"/>
    <property type="match status" value="1"/>
</dbReference>
<dbReference type="GO" id="GO:1904680">
    <property type="term" value="F:peptide transmembrane transporter activity"/>
    <property type="evidence" value="ECO:0007669"/>
    <property type="project" value="TreeGrafter"/>
</dbReference>
<sequence>MTRHFLTTTALLLIAGAAHAACPAMTLADDQGIAPGAFPQQYDLEEFESAAGCEMEFSANPEIAELNAAIQGNPELPPLAERLPSEPLVVVPYDAIGTYGGTFDALSNATEAGTSDFLSVRHVNLVRYADDLATIVPNVAKSWEWNDDFTELTMTLREGHKWSDGAPFTSEDVRFYFENLALDSNIIEKPRDYVLAGGEPIEVEVIDDQTFKLILAAPKPGLLAHFATSYAQPFQPAHFLGQFHPDLADDADARAAEYGFENGYEAINFYYGASDWTDTPSPMLRDPAKAETLPYATQPTLESHIYVADTTEGRKLVANPYFFQVDTTGQQLPYISRQDEVYKNDNEVRVLALVNGEVDYKSQSLQLPSAPILLENQEKGGYTIQLKPTIALPAFSFNVTSTDETKREVFNNIDFRRAMSLAINRDELNEIAFFGLGTPQTYLGFSPVPEFAAEFIDAGTGYDPEQAKAMLDEIGMVDADGDGFRDLPNGEKITLNLQFSTQGIGGEVVELVSQYWADVGMNTTVKEVTPDEYRAAQSANELDVQIWQQGTPVAIALGSSERFVPPYGSYFDHRVGMSWAEWIDSDGASGIEPPQYAKDMIDDINAFQQAIPGSDEAAEIGKRIAKNFADNMLFIGTVNAPAPIYVRNGLKNVPEFQTWSYEYYRTYPYRPTQWFLAEDN</sequence>
<dbReference type="SUPFAM" id="SSF53850">
    <property type="entry name" value="Periplasmic binding protein-like II"/>
    <property type="match status" value="1"/>
</dbReference>
<dbReference type="InterPro" id="IPR000914">
    <property type="entry name" value="SBP_5_dom"/>
</dbReference>
<comment type="subcellular location">
    <subcellularLocation>
        <location evidence="1">Periplasm</location>
    </subcellularLocation>
</comment>
<feature type="chain" id="PRO_5013302296" evidence="3">
    <location>
        <begin position="21"/>
        <end position="680"/>
    </location>
</feature>
<dbReference type="PANTHER" id="PTHR30290">
    <property type="entry name" value="PERIPLASMIC BINDING COMPONENT OF ABC TRANSPORTER"/>
    <property type="match status" value="1"/>
</dbReference>
<feature type="domain" description="Solute-binding protein family 5" evidence="4">
    <location>
        <begin position="134"/>
        <end position="552"/>
    </location>
</feature>
<protein>
    <submittedName>
        <fullName evidence="5">Peptide ABC transporter substrate-binding protein</fullName>
    </submittedName>
</protein>
<dbReference type="RefSeq" id="WP_088651118.1">
    <property type="nucleotide sequence ID" value="NZ_AQQR01000007.1"/>
</dbReference>
<dbReference type="CDD" id="cd08500">
    <property type="entry name" value="PBP2_NikA_DppA_OppA_like_4"/>
    <property type="match status" value="1"/>
</dbReference>
<reference evidence="5 6" key="1">
    <citation type="submission" date="2013-04" db="EMBL/GenBank/DDBJ databases">
        <title>Oceanicola sp. 22II1-22F33 Genome Sequencing.</title>
        <authorList>
            <person name="Lai Q."/>
            <person name="Li G."/>
            <person name="Shao Z."/>
        </authorList>
    </citation>
    <scope>NUCLEOTIDE SEQUENCE [LARGE SCALE GENOMIC DNA]</scope>
    <source>
        <strain evidence="5 6">22II1-22F33</strain>
    </source>
</reference>
<evidence type="ECO:0000256" key="1">
    <source>
        <dbReference type="ARBA" id="ARBA00004418"/>
    </source>
</evidence>
<feature type="signal peptide" evidence="3">
    <location>
        <begin position="1"/>
        <end position="20"/>
    </location>
</feature>
<dbReference type="EMBL" id="AQQR01000007">
    <property type="protein sequence ID" value="OWU72275.1"/>
    <property type="molecule type" value="Genomic_DNA"/>
</dbReference>
<proteinExistence type="inferred from homology"/>
<evidence type="ECO:0000313" key="6">
    <source>
        <dbReference type="Proteomes" id="UP000215377"/>
    </source>
</evidence>
<accession>A0A225NFN8</accession>
<keyword evidence="3" id="KW-0732">Signal</keyword>
<dbReference type="Gene3D" id="3.10.105.10">
    <property type="entry name" value="Dipeptide-binding Protein, Domain 3"/>
    <property type="match status" value="1"/>
</dbReference>